<name>A0AAE0TKZ4_9BIVA</name>
<organism evidence="2 3">
    <name type="scientific">Potamilus streckersoni</name>
    <dbReference type="NCBI Taxonomy" id="2493646"/>
    <lineage>
        <taxon>Eukaryota</taxon>
        <taxon>Metazoa</taxon>
        <taxon>Spiralia</taxon>
        <taxon>Lophotrochozoa</taxon>
        <taxon>Mollusca</taxon>
        <taxon>Bivalvia</taxon>
        <taxon>Autobranchia</taxon>
        <taxon>Heteroconchia</taxon>
        <taxon>Palaeoheterodonta</taxon>
        <taxon>Unionida</taxon>
        <taxon>Unionoidea</taxon>
        <taxon>Unionidae</taxon>
        <taxon>Ambleminae</taxon>
        <taxon>Lampsilini</taxon>
        <taxon>Potamilus</taxon>
    </lineage>
</organism>
<evidence type="ECO:0000256" key="1">
    <source>
        <dbReference type="SAM" id="MobiDB-lite"/>
    </source>
</evidence>
<reference evidence="2" key="3">
    <citation type="submission" date="2023-05" db="EMBL/GenBank/DDBJ databases">
        <authorList>
            <person name="Smith C.H."/>
        </authorList>
    </citation>
    <scope>NUCLEOTIDE SEQUENCE</scope>
    <source>
        <strain evidence="2">CHS0354</strain>
        <tissue evidence="2">Mantle</tissue>
    </source>
</reference>
<comment type="caution">
    <text evidence="2">The sequence shown here is derived from an EMBL/GenBank/DDBJ whole genome shotgun (WGS) entry which is preliminary data.</text>
</comment>
<feature type="region of interest" description="Disordered" evidence="1">
    <location>
        <begin position="89"/>
        <end position="119"/>
    </location>
</feature>
<keyword evidence="3" id="KW-1185">Reference proteome</keyword>
<feature type="compositionally biased region" description="Polar residues" evidence="1">
    <location>
        <begin position="98"/>
        <end position="119"/>
    </location>
</feature>
<reference evidence="2" key="2">
    <citation type="journal article" date="2021" name="Genome Biol. Evol.">
        <title>Developing a high-quality reference genome for a parasitic bivalve with doubly uniparental inheritance (Bivalvia: Unionida).</title>
        <authorList>
            <person name="Smith C.H."/>
        </authorList>
    </citation>
    <scope>NUCLEOTIDE SEQUENCE</scope>
    <source>
        <strain evidence="2">CHS0354</strain>
        <tissue evidence="2">Mantle</tissue>
    </source>
</reference>
<evidence type="ECO:0000313" key="3">
    <source>
        <dbReference type="Proteomes" id="UP001195483"/>
    </source>
</evidence>
<evidence type="ECO:0000313" key="2">
    <source>
        <dbReference type="EMBL" id="KAK3611815.1"/>
    </source>
</evidence>
<dbReference type="Proteomes" id="UP001195483">
    <property type="component" value="Unassembled WGS sequence"/>
</dbReference>
<proteinExistence type="predicted"/>
<reference evidence="2" key="1">
    <citation type="journal article" date="2021" name="Genome Biol. Evol.">
        <title>A High-Quality Reference Genome for a Parasitic Bivalve with Doubly Uniparental Inheritance (Bivalvia: Unionida).</title>
        <authorList>
            <person name="Smith C.H."/>
        </authorList>
    </citation>
    <scope>NUCLEOTIDE SEQUENCE</scope>
    <source>
        <strain evidence="2">CHS0354</strain>
    </source>
</reference>
<gene>
    <name evidence="2" type="ORF">CHS0354_040485</name>
</gene>
<dbReference type="EMBL" id="JAEAOA010002337">
    <property type="protein sequence ID" value="KAK3611815.1"/>
    <property type="molecule type" value="Genomic_DNA"/>
</dbReference>
<dbReference type="AlphaFoldDB" id="A0AAE0TKZ4"/>
<accession>A0AAE0TKZ4</accession>
<sequence length="119" mass="12982">MIDKGFMDPKETQAKPLMFIIMPSFTKVDYVATSMLLLRKIQCISRHSDSGIKISSAPVTTATRVISGDSFMDAAHQRSKADLVKDECVDQSTDESASDGNPVLQNNNEHVCRGSTTTA</sequence>
<protein>
    <submittedName>
        <fullName evidence="2">Uncharacterized protein</fullName>
    </submittedName>
</protein>